<protein>
    <submittedName>
        <fullName evidence="4">Nucleoside diphosphate kinase regulator</fullName>
    </submittedName>
    <submittedName>
        <fullName evidence="3">Regulator of nucleoside diphosphate kinase</fullName>
    </submittedName>
</protein>
<reference evidence="4 6" key="2">
    <citation type="submission" date="2020-09" db="EMBL/GenBank/DDBJ databases">
        <title>Draft Genome Sequence of Aminobacter carboxidus type strain DSM 1086, a soil Gram-negative carboxydobacterium.</title>
        <authorList>
            <person name="Turrini P."/>
            <person name="Tescari M."/>
            <person name="Artuso I."/>
            <person name="Lugli G.A."/>
            <person name="Frangipani E."/>
            <person name="Ventura M."/>
            <person name="Visca P."/>
        </authorList>
    </citation>
    <scope>NUCLEOTIDE SEQUENCE [LARGE SCALE GENOMIC DNA]</scope>
    <source>
        <strain evidence="4 6">DSM 1086</strain>
    </source>
</reference>
<dbReference type="RefSeq" id="WP_184768021.1">
    <property type="nucleotide sequence ID" value="NZ_JACHGI010000002.1"/>
</dbReference>
<feature type="domain" description="Regulator of nucleoside diphosphate kinase N-terminal" evidence="2">
    <location>
        <begin position="16"/>
        <end position="54"/>
    </location>
</feature>
<evidence type="ECO:0000313" key="3">
    <source>
        <dbReference type="EMBL" id="MBB6465495.1"/>
    </source>
</evidence>
<dbReference type="InterPro" id="IPR036953">
    <property type="entry name" value="GreA/GreB_C_sf"/>
</dbReference>
<keyword evidence="3" id="KW-0808">Transferase</keyword>
<name>A0A8E1WB78_9HYPH</name>
<dbReference type="InterPro" id="IPR001437">
    <property type="entry name" value="Tscrpt_elong_fac_GreA/B_C"/>
</dbReference>
<dbReference type="GO" id="GO:0006354">
    <property type="term" value="P:DNA-templated transcription elongation"/>
    <property type="evidence" value="ECO:0007669"/>
    <property type="project" value="TreeGrafter"/>
</dbReference>
<reference evidence="3 5" key="1">
    <citation type="submission" date="2020-08" db="EMBL/GenBank/DDBJ databases">
        <title>Genomic Encyclopedia of Type Strains, Phase IV (KMG-IV): sequencing the most valuable type-strain genomes for metagenomic binning, comparative biology and taxonomic classification.</title>
        <authorList>
            <person name="Goeker M."/>
        </authorList>
    </citation>
    <scope>NUCLEOTIDE SEQUENCE [LARGE SCALE GENOMIC DNA]</scope>
    <source>
        <strain evidence="3 5">DSM 17454</strain>
    </source>
</reference>
<dbReference type="Gene3D" id="1.10.286.20">
    <property type="match status" value="1"/>
</dbReference>
<dbReference type="PANTHER" id="PTHR30437">
    <property type="entry name" value="TRANSCRIPTION ELONGATION FACTOR GREA"/>
    <property type="match status" value="1"/>
</dbReference>
<dbReference type="SUPFAM" id="SSF54534">
    <property type="entry name" value="FKBP-like"/>
    <property type="match status" value="1"/>
</dbReference>
<proteinExistence type="predicted"/>
<evidence type="ECO:0000313" key="6">
    <source>
        <dbReference type="Proteomes" id="UP000598227"/>
    </source>
</evidence>
<dbReference type="GO" id="GO:0003677">
    <property type="term" value="F:DNA binding"/>
    <property type="evidence" value="ECO:0007669"/>
    <property type="project" value="InterPro"/>
</dbReference>
<dbReference type="Gene3D" id="3.10.50.30">
    <property type="entry name" value="Transcription elongation factor, GreA/GreB, C-terminal domain"/>
    <property type="match status" value="1"/>
</dbReference>
<keyword evidence="6" id="KW-1185">Reference proteome</keyword>
<dbReference type="GO" id="GO:0070063">
    <property type="term" value="F:RNA polymerase binding"/>
    <property type="evidence" value="ECO:0007669"/>
    <property type="project" value="InterPro"/>
</dbReference>
<evidence type="ECO:0000259" key="2">
    <source>
        <dbReference type="Pfam" id="PF14760"/>
    </source>
</evidence>
<dbReference type="PANTHER" id="PTHR30437:SF5">
    <property type="entry name" value="REGULATOR OF NUCLEOSIDE DIPHOSPHATE KINASE"/>
    <property type="match status" value="1"/>
</dbReference>
<feature type="domain" description="Transcription elongation factor GreA/GreB C-terminal" evidence="1">
    <location>
        <begin position="61"/>
        <end position="135"/>
    </location>
</feature>
<dbReference type="InterPro" id="IPR029462">
    <property type="entry name" value="Rnk_N"/>
</dbReference>
<evidence type="ECO:0000313" key="5">
    <source>
        <dbReference type="Proteomes" id="UP000532373"/>
    </source>
</evidence>
<dbReference type="Proteomes" id="UP000532373">
    <property type="component" value="Unassembled WGS sequence"/>
</dbReference>
<sequence>MRHPLRQNIKQRREHEIVVSENDHARLTGLAESSLDRLPGIAEELLAEMERAKIRPLSRIPANVVRMGSTVTFRGGDGEVKTVTLVYPGKADIAEGKVSILTPVGAALIGLREGQSVAWTSRDGRRLELEIVAVEAPRADAN</sequence>
<dbReference type="EMBL" id="JACHGI010000002">
    <property type="protein sequence ID" value="MBB6465495.1"/>
    <property type="molecule type" value="Genomic_DNA"/>
</dbReference>
<dbReference type="Pfam" id="PF14760">
    <property type="entry name" value="Rnk_N"/>
    <property type="match status" value="1"/>
</dbReference>
<dbReference type="Pfam" id="PF01272">
    <property type="entry name" value="GreA_GreB"/>
    <property type="match status" value="1"/>
</dbReference>
<dbReference type="InterPro" id="IPR023459">
    <property type="entry name" value="Tscrpt_elong_fac_GreA/B_fam"/>
</dbReference>
<accession>A0A8E1WB78</accession>
<dbReference type="Proteomes" id="UP000598227">
    <property type="component" value="Unassembled WGS sequence"/>
</dbReference>
<dbReference type="GO" id="GO:0016301">
    <property type="term" value="F:kinase activity"/>
    <property type="evidence" value="ECO:0007669"/>
    <property type="project" value="UniProtKB-KW"/>
</dbReference>
<dbReference type="EMBL" id="JACZEP010000002">
    <property type="protein sequence ID" value="MBE1204697.1"/>
    <property type="molecule type" value="Genomic_DNA"/>
</dbReference>
<organism evidence="3 5">
    <name type="scientific">Aminobacter carboxidus</name>
    <dbReference type="NCBI Taxonomy" id="376165"/>
    <lineage>
        <taxon>Bacteria</taxon>
        <taxon>Pseudomonadati</taxon>
        <taxon>Pseudomonadota</taxon>
        <taxon>Alphaproteobacteria</taxon>
        <taxon>Hyphomicrobiales</taxon>
        <taxon>Phyllobacteriaceae</taxon>
        <taxon>Aminobacter</taxon>
    </lineage>
</organism>
<gene>
    <name evidence="4" type="primary">rnk</name>
    <name evidence="3" type="ORF">HNQ96_001353</name>
    <name evidence="4" type="ORF">IHE39_10405</name>
</gene>
<evidence type="ECO:0000313" key="4">
    <source>
        <dbReference type="EMBL" id="MBE1204697.1"/>
    </source>
</evidence>
<keyword evidence="3" id="KW-0418">Kinase</keyword>
<dbReference type="NCBIfam" id="NF004396">
    <property type="entry name" value="PRK05753.1"/>
    <property type="match status" value="1"/>
</dbReference>
<dbReference type="GO" id="GO:0032784">
    <property type="term" value="P:regulation of DNA-templated transcription elongation"/>
    <property type="evidence" value="ECO:0007669"/>
    <property type="project" value="InterPro"/>
</dbReference>
<dbReference type="AlphaFoldDB" id="A0A8E1WB78"/>
<comment type="caution">
    <text evidence="3">The sequence shown here is derived from an EMBL/GenBank/DDBJ whole genome shotgun (WGS) entry which is preliminary data.</text>
</comment>
<evidence type="ECO:0000259" key="1">
    <source>
        <dbReference type="Pfam" id="PF01272"/>
    </source>
</evidence>